<evidence type="ECO:0000313" key="2">
    <source>
        <dbReference type="EMBL" id="MPD02446.1"/>
    </source>
</evidence>
<name>A0A5B7K6G2_PORTR</name>
<keyword evidence="3" id="KW-1185">Reference proteome</keyword>
<feature type="region of interest" description="Disordered" evidence="1">
    <location>
        <begin position="24"/>
        <end position="43"/>
    </location>
</feature>
<proteinExistence type="predicted"/>
<comment type="caution">
    <text evidence="2">The sequence shown here is derived from an EMBL/GenBank/DDBJ whole genome shotgun (WGS) entry which is preliminary data.</text>
</comment>
<accession>A0A5B7K6G2</accession>
<feature type="region of interest" description="Disordered" evidence="1">
    <location>
        <begin position="50"/>
        <end position="69"/>
    </location>
</feature>
<evidence type="ECO:0000256" key="1">
    <source>
        <dbReference type="SAM" id="MobiDB-lite"/>
    </source>
</evidence>
<dbReference type="Proteomes" id="UP000324222">
    <property type="component" value="Unassembled WGS sequence"/>
</dbReference>
<evidence type="ECO:0000313" key="3">
    <source>
        <dbReference type="Proteomes" id="UP000324222"/>
    </source>
</evidence>
<dbReference type="AlphaFoldDB" id="A0A5B7K6G2"/>
<reference evidence="2 3" key="1">
    <citation type="submission" date="2019-05" db="EMBL/GenBank/DDBJ databases">
        <title>Another draft genome of Portunus trituberculatus and its Hox gene families provides insights of decapod evolution.</title>
        <authorList>
            <person name="Jeong J.-H."/>
            <person name="Song I."/>
            <person name="Kim S."/>
            <person name="Choi T."/>
            <person name="Kim D."/>
            <person name="Ryu S."/>
            <person name="Kim W."/>
        </authorList>
    </citation>
    <scope>NUCLEOTIDE SEQUENCE [LARGE SCALE GENOMIC DNA]</scope>
    <source>
        <tissue evidence="2">Muscle</tissue>
    </source>
</reference>
<protein>
    <submittedName>
        <fullName evidence="2">Uncharacterized protein</fullName>
    </submittedName>
</protein>
<sequence>MEISFKPSLSDGLPDIHAATVFHGGQAQRKAQEHNHGPPRRASRILQGIQGRQDLAETPTGHDSIRSNR</sequence>
<gene>
    <name evidence="2" type="ORF">E2C01_098030</name>
</gene>
<organism evidence="2 3">
    <name type="scientific">Portunus trituberculatus</name>
    <name type="common">Swimming crab</name>
    <name type="synonym">Neptunus trituberculatus</name>
    <dbReference type="NCBI Taxonomy" id="210409"/>
    <lineage>
        <taxon>Eukaryota</taxon>
        <taxon>Metazoa</taxon>
        <taxon>Ecdysozoa</taxon>
        <taxon>Arthropoda</taxon>
        <taxon>Crustacea</taxon>
        <taxon>Multicrustacea</taxon>
        <taxon>Malacostraca</taxon>
        <taxon>Eumalacostraca</taxon>
        <taxon>Eucarida</taxon>
        <taxon>Decapoda</taxon>
        <taxon>Pleocyemata</taxon>
        <taxon>Brachyura</taxon>
        <taxon>Eubrachyura</taxon>
        <taxon>Portunoidea</taxon>
        <taxon>Portunidae</taxon>
        <taxon>Portuninae</taxon>
        <taxon>Portunus</taxon>
    </lineage>
</organism>
<dbReference type="EMBL" id="VSRR010131477">
    <property type="protein sequence ID" value="MPD02446.1"/>
    <property type="molecule type" value="Genomic_DNA"/>
</dbReference>